<evidence type="ECO:0000313" key="14">
    <source>
        <dbReference type="Proteomes" id="UP001158576"/>
    </source>
</evidence>
<comment type="function">
    <text evidence="9">One gap junction consists of a cluster of closely packed pairs of transmembrane channels, the connexons, through which materials of low MW diffuse from one cell to a neighboring cell.</text>
</comment>
<keyword evidence="6" id="KW-0965">Cell junction</keyword>
<evidence type="ECO:0000313" key="13">
    <source>
        <dbReference type="EMBL" id="CAG5082623.1"/>
    </source>
</evidence>
<keyword evidence="7 10" id="KW-1133">Transmembrane helix</keyword>
<sequence length="375" mass="43606">MAWHIIEKLLEEVAKHSTFVGKVWITAIFLFRIVVVTRICDTVYHDEQAAFRCNIKQPGCENVCFNDFSPISHVRFWGFQIIAVALPSILFIVYAAHEVGRKISRPAGNQKLGTIKGPIGRIGSRLRTHARSQRNSKPITGNSLFEQKPKNTKDYFKKFLKFLFSKKRTRRTLAKQKKKSIEETAGQEGEIKQIELNLCRGYIIQSVVRCVVEIFFAFFQYRLFGFEVPEVVKCNLDPCPNSVDCYISRPKEKRILLIFMFCICILCIFLNLLEIGTFISYSVERYLDARKELRKSVRVADFNPDKIVRRYSVDLLRDDDDHKSKSKDFGIGDGSKQHKMYAKSFLHPDGPTNHQESEEEEYRRRIDLVHSDNYI</sequence>
<reference evidence="13 14" key="1">
    <citation type="submission" date="2021-04" db="EMBL/GenBank/DDBJ databases">
        <authorList>
            <person name="Bliznina A."/>
        </authorList>
    </citation>
    <scope>NUCLEOTIDE SEQUENCE [LARGE SCALE GENOMIC DNA]</scope>
</reference>
<feature type="domain" description="Connexin N-terminal" evidence="11">
    <location>
        <begin position="42"/>
        <end position="75"/>
    </location>
</feature>
<keyword evidence="4 9" id="KW-0812">Transmembrane</keyword>
<evidence type="ECO:0000256" key="4">
    <source>
        <dbReference type="ARBA" id="ARBA00022692"/>
    </source>
</evidence>
<evidence type="ECO:0000256" key="9">
    <source>
        <dbReference type="RuleBase" id="RU000630"/>
    </source>
</evidence>
<name>A0ABN7RV09_OIKDI</name>
<evidence type="ECO:0000256" key="10">
    <source>
        <dbReference type="SAM" id="Phobius"/>
    </source>
</evidence>
<feature type="domain" description="Connexin cysteine-rich" evidence="12">
    <location>
        <begin position="212"/>
        <end position="278"/>
    </location>
</feature>
<dbReference type="PANTHER" id="PTHR11984:SF53">
    <property type="entry name" value="GAP JUNCTION PROTEIN"/>
    <property type="match status" value="1"/>
</dbReference>
<dbReference type="InterPro" id="IPR017990">
    <property type="entry name" value="Connexin_CS"/>
</dbReference>
<dbReference type="SMART" id="SM01089">
    <property type="entry name" value="Connexin_CCC"/>
    <property type="match status" value="1"/>
</dbReference>
<evidence type="ECO:0000256" key="2">
    <source>
        <dbReference type="ARBA" id="ARBA00004651"/>
    </source>
</evidence>
<dbReference type="PANTHER" id="PTHR11984">
    <property type="entry name" value="CONNEXIN"/>
    <property type="match status" value="1"/>
</dbReference>
<evidence type="ECO:0000256" key="7">
    <source>
        <dbReference type="ARBA" id="ARBA00022989"/>
    </source>
</evidence>
<keyword evidence="8 10" id="KW-0472">Membrane</keyword>
<dbReference type="PRINTS" id="PR00206">
    <property type="entry name" value="CONNEXIN"/>
</dbReference>
<keyword evidence="14" id="KW-1185">Reference proteome</keyword>
<evidence type="ECO:0000256" key="6">
    <source>
        <dbReference type="ARBA" id="ARBA00022949"/>
    </source>
</evidence>
<feature type="transmembrane region" description="Helical" evidence="10">
    <location>
        <begin position="76"/>
        <end position="96"/>
    </location>
</feature>
<evidence type="ECO:0000256" key="8">
    <source>
        <dbReference type="ARBA" id="ARBA00023136"/>
    </source>
</evidence>
<organism evidence="13 14">
    <name type="scientific">Oikopleura dioica</name>
    <name type="common">Tunicate</name>
    <dbReference type="NCBI Taxonomy" id="34765"/>
    <lineage>
        <taxon>Eukaryota</taxon>
        <taxon>Metazoa</taxon>
        <taxon>Chordata</taxon>
        <taxon>Tunicata</taxon>
        <taxon>Appendicularia</taxon>
        <taxon>Copelata</taxon>
        <taxon>Oikopleuridae</taxon>
        <taxon>Oikopleura</taxon>
    </lineage>
</organism>
<feature type="transmembrane region" description="Helical" evidence="10">
    <location>
        <begin position="255"/>
        <end position="273"/>
    </location>
</feature>
<dbReference type="Proteomes" id="UP001158576">
    <property type="component" value="Chromosome PAR"/>
</dbReference>
<dbReference type="Pfam" id="PF00029">
    <property type="entry name" value="Connexin"/>
    <property type="match status" value="1"/>
</dbReference>
<gene>
    <name evidence="13" type="ORF">OKIOD_LOCUS1727</name>
</gene>
<dbReference type="InterPro" id="IPR019570">
    <property type="entry name" value="Connexin_CCC"/>
</dbReference>
<comment type="subcellular location">
    <subcellularLocation>
        <location evidence="1">Cell junction</location>
        <location evidence="1">Gap junction</location>
    </subcellularLocation>
    <subcellularLocation>
        <location evidence="2 9">Cell membrane</location>
        <topology evidence="2 9">Multi-pass membrane protein</topology>
    </subcellularLocation>
</comment>
<evidence type="ECO:0000259" key="11">
    <source>
        <dbReference type="SMART" id="SM00037"/>
    </source>
</evidence>
<evidence type="ECO:0000259" key="12">
    <source>
        <dbReference type="SMART" id="SM01089"/>
    </source>
</evidence>
<dbReference type="InterPro" id="IPR038359">
    <property type="entry name" value="Connexin_N_sf"/>
</dbReference>
<accession>A0ABN7RV09</accession>
<dbReference type="PROSITE" id="PS00408">
    <property type="entry name" value="CONNEXINS_2"/>
    <property type="match status" value="1"/>
</dbReference>
<protein>
    <recommendedName>
        <fullName evidence="9">Gap junction protein</fullName>
    </recommendedName>
</protein>
<evidence type="ECO:0000256" key="3">
    <source>
        <dbReference type="ARBA" id="ARBA00022475"/>
    </source>
</evidence>
<dbReference type="EMBL" id="OU015568">
    <property type="protein sequence ID" value="CAG5082623.1"/>
    <property type="molecule type" value="Genomic_DNA"/>
</dbReference>
<dbReference type="InterPro" id="IPR013092">
    <property type="entry name" value="Connexin_N"/>
</dbReference>
<evidence type="ECO:0000256" key="1">
    <source>
        <dbReference type="ARBA" id="ARBA00004610"/>
    </source>
</evidence>
<keyword evidence="3" id="KW-1003">Cell membrane</keyword>
<comment type="similarity">
    <text evidence="9">Belongs to the connexin family.</text>
</comment>
<dbReference type="Gene3D" id="1.20.1440.80">
    <property type="entry name" value="Gap junction channel protein cysteine-rich domain"/>
    <property type="match status" value="1"/>
</dbReference>
<keyword evidence="5 9" id="KW-0303">Gap junction</keyword>
<dbReference type="SMART" id="SM00037">
    <property type="entry name" value="CNX"/>
    <property type="match status" value="1"/>
</dbReference>
<comment type="subunit">
    <text evidence="9">A connexon is composed of a hexamer of connexins.</text>
</comment>
<evidence type="ECO:0000256" key="5">
    <source>
        <dbReference type="ARBA" id="ARBA00022868"/>
    </source>
</evidence>
<proteinExistence type="inferred from homology"/>
<dbReference type="InterPro" id="IPR000500">
    <property type="entry name" value="Connexin"/>
</dbReference>